<feature type="domain" description="HTH arsR-type" evidence="1">
    <location>
        <begin position="14"/>
        <end position="95"/>
    </location>
</feature>
<dbReference type="InterPro" id="IPR055771">
    <property type="entry name" value="DUF7347"/>
</dbReference>
<dbReference type="RefSeq" id="WP_089765089.1">
    <property type="nucleotide sequence ID" value="NZ_FNPB01000001.1"/>
</dbReference>
<organism evidence="2 3">
    <name type="scientific">Halobellus clavatus</name>
    <dbReference type="NCBI Taxonomy" id="660517"/>
    <lineage>
        <taxon>Archaea</taxon>
        <taxon>Methanobacteriati</taxon>
        <taxon>Methanobacteriota</taxon>
        <taxon>Stenosarchaea group</taxon>
        <taxon>Halobacteria</taxon>
        <taxon>Halobacteriales</taxon>
        <taxon>Haloferacaceae</taxon>
        <taxon>Halobellus</taxon>
    </lineage>
</organism>
<reference evidence="3" key="1">
    <citation type="submission" date="2016-10" db="EMBL/GenBank/DDBJ databases">
        <authorList>
            <person name="Varghese N."/>
            <person name="Submissions S."/>
        </authorList>
    </citation>
    <scope>NUCLEOTIDE SEQUENCE [LARGE SCALE GENOMIC DNA]</scope>
    <source>
        <strain evidence="3">CGMCC 1.10118</strain>
    </source>
</reference>
<protein>
    <submittedName>
        <fullName evidence="2">DNA-binding transcriptional regulator, ArsR family</fullName>
    </submittedName>
</protein>
<dbReference type="InterPro" id="IPR036388">
    <property type="entry name" value="WH-like_DNA-bd_sf"/>
</dbReference>
<gene>
    <name evidence="2" type="ORF">SAMN04487946_101671</name>
</gene>
<dbReference type="GO" id="GO:0003677">
    <property type="term" value="F:DNA binding"/>
    <property type="evidence" value="ECO:0007669"/>
    <property type="project" value="UniProtKB-KW"/>
</dbReference>
<dbReference type="Pfam" id="PF24038">
    <property type="entry name" value="DUF7347"/>
    <property type="match status" value="1"/>
</dbReference>
<keyword evidence="2" id="KW-0238">DNA-binding</keyword>
<dbReference type="InterPro" id="IPR036390">
    <property type="entry name" value="WH_DNA-bd_sf"/>
</dbReference>
<dbReference type="InterPro" id="IPR055775">
    <property type="entry name" value="DUF7351"/>
</dbReference>
<dbReference type="STRING" id="660517.SAMN04487946_101671"/>
<dbReference type="SMART" id="SM00418">
    <property type="entry name" value="HTH_ARSR"/>
    <property type="match status" value="1"/>
</dbReference>
<sequence length="301" mass="34198">MRSQPPEHVEFDDEALKAVANETRLRIIASLGEIVQDGQYGTRRFSDLMDDVGLSDSGQTTYHLDRLREQGYVERREEGYKLTLRGLRIYQFVRSGVLSETPTLGPFEIDAEHDGCGEPLSIHYEGQRMYGRCEACDEIVGVNPIRPSGVDPDRPESLADAFRQRFWMDNFAMTQGFCPYCGGGVESTIDYRHAEAIPDDAKGTDPAITFTCTVCHWFINTTIDFPGYFHPAVVSFCYERGIDIREHSPLELPLRVDTHEVRSEDPWRVANTYTHEGDSITLVFDEDLTVHDVETHTGRHD</sequence>
<dbReference type="CDD" id="cd00090">
    <property type="entry name" value="HTH_ARSR"/>
    <property type="match status" value="1"/>
</dbReference>
<dbReference type="Gene3D" id="1.10.10.10">
    <property type="entry name" value="Winged helix-like DNA-binding domain superfamily/Winged helix DNA-binding domain"/>
    <property type="match status" value="1"/>
</dbReference>
<evidence type="ECO:0000259" key="1">
    <source>
        <dbReference type="SMART" id="SM00418"/>
    </source>
</evidence>
<dbReference type="Pfam" id="PF24042">
    <property type="entry name" value="DUF7351"/>
    <property type="match status" value="1"/>
</dbReference>
<dbReference type="InterPro" id="IPR011991">
    <property type="entry name" value="ArsR-like_HTH"/>
</dbReference>
<keyword evidence="3" id="KW-1185">Reference proteome</keyword>
<dbReference type="EMBL" id="FNPB01000001">
    <property type="protein sequence ID" value="SDX67755.1"/>
    <property type="molecule type" value="Genomic_DNA"/>
</dbReference>
<dbReference type="AlphaFoldDB" id="A0A1H3DMW0"/>
<dbReference type="OrthoDB" id="8482at2157"/>
<evidence type="ECO:0000313" key="2">
    <source>
        <dbReference type="EMBL" id="SDX67755.1"/>
    </source>
</evidence>
<evidence type="ECO:0000313" key="3">
    <source>
        <dbReference type="Proteomes" id="UP000199170"/>
    </source>
</evidence>
<proteinExistence type="predicted"/>
<accession>A0A1H3DMW0</accession>
<dbReference type="Proteomes" id="UP000199170">
    <property type="component" value="Unassembled WGS sequence"/>
</dbReference>
<dbReference type="InterPro" id="IPR001845">
    <property type="entry name" value="HTH_ArsR_DNA-bd_dom"/>
</dbReference>
<name>A0A1H3DMW0_9EURY</name>
<dbReference type="SUPFAM" id="SSF46785">
    <property type="entry name" value="Winged helix' DNA-binding domain"/>
    <property type="match status" value="1"/>
</dbReference>
<dbReference type="GO" id="GO:0003700">
    <property type="term" value="F:DNA-binding transcription factor activity"/>
    <property type="evidence" value="ECO:0007669"/>
    <property type="project" value="InterPro"/>
</dbReference>